<feature type="transmembrane region" description="Helical" evidence="8">
    <location>
        <begin position="90"/>
        <end position="108"/>
    </location>
</feature>
<evidence type="ECO:0000256" key="8">
    <source>
        <dbReference type="SAM" id="Phobius"/>
    </source>
</evidence>
<evidence type="ECO:0000256" key="1">
    <source>
        <dbReference type="ARBA" id="ARBA00004141"/>
    </source>
</evidence>
<dbReference type="EMBL" id="CAJNOJ010000124">
    <property type="protein sequence ID" value="CAF1159520.1"/>
    <property type="molecule type" value="Genomic_DNA"/>
</dbReference>
<dbReference type="SUPFAM" id="SSF81321">
    <property type="entry name" value="Family A G protein-coupled receptor-like"/>
    <property type="match status" value="1"/>
</dbReference>
<dbReference type="AlphaFoldDB" id="A0A814TCA5"/>
<dbReference type="Proteomes" id="UP000663852">
    <property type="component" value="Unassembled WGS sequence"/>
</dbReference>
<evidence type="ECO:0000256" key="3">
    <source>
        <dbReference type="ARBA" id="ARBA00022989"/>
    </source>
</evidence>
<dbReference type="GO" id="GO:0005886">
    <property type="term" value="C:plasma membrane"/>
    <property type="evidence" value="ECO:0007669"/>
    <property type="project" value="TreeGrafter"/>
</dbReference>
<reference evidence="10" key="1">
    <citation type="submission" date="2021-02" db="EMBL/GenBank/DDBJ databases">
        <authorList>
            <person name="Nowell W R."/>
        </authorList>
    </citation>
    <scope>NUCLEOTIDE SEQUENCE</scope>
</reference>
<sequence length="334" mass="38378">MPVTGLPALQQDIIRYGLSVYFALGLLGNIFNCLMFTRSCYRRIPSSVYFLALSSFGIIYIIWTMFPLMYTLNNPDPQANSAIYCKTQKYGIHLLALYLRYTIVFACIDRFLITRTNVRLRSLSSVKTAIISLIVMVLTGFFIAVHILIYTDINSGVCTMTGLYKLVYAIYQIMVVSIIPPSLMSIFSVLTIRSLHQRNSTTQVSSRRKDHHMVRMVLVEVAVNVSTSIPYSASLFYGAVTYALKNKSLERMEIESFVTFITQILVYSLSVVPFYLFVLTSKPFRKDFIKLLRHFWNKFVMRRTQIIPINDQTYSTTNVGTLTRYKQQKTTSKN</sequence>
<keyword evidence="2 8" id="KW-0812">Transmembrane</keyword>
<feature type="transmembrane region" description="Helical" evidence="8">
    <location>
        <begin position="48"/>
        <end position="70"/>
    </location>
</feature>
<dbReference type="InterPro" id="IPR000276">
    <property type="entry name" value="GPCR_Rhodpsn"/>
</dbReference>
<evidence type="ECO:0000256" key="7">
    <source>
        <dbReference type="ARBA" id="ARBA00023224"/>
    </source>
</evidence>
<dbReference type="PANTHER" id="PTHR24243:SF230">
    <property type="entry name" value="G-PROTEIN COUPLED RECEPTORS FAMILY 1 PROFILE DOMAIN-CONTAINING PROTEIN"/>
    <property type="match status" value="1"/>
</dbReference>
<evidence type="ECO:0000256" key="2">
    <source>
        <dbReference type="ARBA" id="ARBA00022692"/>
    </source>
</evidence>
<comment type="subcellular location">
    <subcellularLocation>
        <location evidence="1">Membrane</location>
        <topology evidence="1">Multi-pass membrane protein</topology>
    </subcellularLocation>
</comment>
<dbReference type="PROSITE" id="PS50262">
    <property type="entry name" value="G_PROTEIN_RECEP_F1_2"/>
    <property type="match status" value="1"/>
</dbReference>
<evidence type="ECO:0000313" key="11">
    <source>
        <dbReference type="Proteomes" id="UP000663852"/>
    </source>
</evidence>
<gene>
    <name evidence="10" type="ORF">EDS130_LOCUS23063</name>
</gene>
<proteinExistence type="predicted"/>
<feature type="domain" description="G-protein coupled receptors family 1 profile" evidence="9">
    <location>
        <begin position="28"/>
        <end position="277"/>
    </location>
</feature>
<dbReference type="Pfam" id="PF00001">
    <property type="entry name" value="7tm_1"/>
    <property type="match status" value="1"/>
</dbReference>
<name>A0A814TCA5_ADIRI</name>
<feature type="transmembrane region" description="Helical" evidence="8">
    <location>
        <begin position="169"/>
        <end position="192"/>
    </location>
</feature>
<evidence type="ECO:0000259" key="9">
    <source>
        <dbReference type="PROSITE" id="PS50262"/>
    </source>
</evidence>
<dbReference type="PANTHER" id="PTHR24243">
    <property type="entry name" value="G-PROTEIN COUPLED RECEPTOR"/>
    <property type="match status" value="1"/>
</dbReference>
<comment type="caution">
    <text evidence="10">The sequence shown here is derived from an EMBL/GenBank/DDBJ whole genome shotgun (WGS) entry which is preliminary data.</text>
</comment>
<dbReference type="Gene3D" id="1.20.1070.10">
    <property type="entry name" value="Rhodopsin 7-helix transmembrane proteins"/>
    <property type="match status" value="1"/>
</dbReference>
<evidence type="ECO:0000256" key="4">
    <source>
        <dbReference type="ARBA" id="ARBA00023040"/>
    </source>
</evidence>
<dbReference type="GO" id="GO:0004930">
    <property type="term" value="F:G protein-coupled receptor activity"/>
    <property type="evidence" value="ECO:0007669"/>
    <property type="project" value="UniProtKB-KW"/>
</dbReference>
<organism evidence="10 11">
    <name type="scientific">Adineta ricciae</name>
    <name type="common">Rotifer</name>
    <dbReference type="NCBI Taxonomy" id="249248"/>
    <lineage>
        <taxon>Eukaryota</taxon>
        <taxon>Metazoa</taxon>
        <taxon>Spiralia</taxon>
        <taxon>Gnathifera</taxon>
        <taxon>Rotifera</taxon>
        <taxon>Eurotatoria</taxon>
        <taxon>Bdelloidea</taxon>
        <taxon>Adinetida</taxon>
        <taxon>Adinetidae</taxon>
        <taxon>Adineta</taxon>
    </lineage>
</organism>
<protein>
    <recommendedName>
        <fullName evidence="9">G-protein coupled receptors family 1 profile domain-containing protein</fullName>
    </recommendedName>
</protein>
<keyword evidence="4" id="KW-0297">G-protein coupled receptor</keyword>
<keyword evidence="3 8" id="KW-1133">Transmembrane helix</keyword>
<keyword evidence="7" id="KW-0807">Transducer</keyword>
<keyword evidence="6" id="KW-0675">Receptor</keyword>
<feature type="transmembrane region" description="Helical" evidence="8">
    <location>
        <begin position="257"/>
        <end position="278"/>
    </location>
</feature>
<evidence type="ECO:0000313" key="10">
    <source>
        <dbReference type="EMBL" id="CAF1159520.1"/>
    </source>
</evidence>
<dbReference type="OrthoDB" id="9985666at2759"/>
<feature type="transmembrane region" description="Helical" evidence="8">
    <location>
        <begin position="129"/>
        <end position="149"/>
    </location>
</feature>
<evidence type="ECO:0000256" key="6">
    <source>
        <dbReference type="ARBA" id="ARBA00023170"/>
    </source>
</evidence>
<evidence type="ECO:0000256" key="5">
    <source>
        <dbReference type="ARBA" id="ARBA00023136"/>
    </source>
</evidence>
<dbReference type="InterPro" id="IPR017452">
    <property type="entry name" value="GPCR_Rhodpsn_7TM"/>
</dbReference>
<accession>A0A814TCA5</accession>
<keyword evidence="5 8" id="KW-0472">Membrane</keyword>
<feature type="transmembrane region" description="Helical" evidence="8">
    <location>
        <begin position="213"/>
        <end position="237"/>
    </location>
</feature>
<feature type="transmembrane region" description="Helical" evidence="8">
    <location>
        <begin position="13"/>
        <end position="36"/>
    </location>
</feature>